<gene>
    <name evidence="3" type="ORF">LSALG_LOCUS20896</name>
</gene>
<dbReference type="Proteomes" id="UP001177003">
    <property type="component" value="Chromosome 4"/>
</dbReference>
<name>A0AA36E2R2_LACSI</name>
<accession>A0AA36E2R2</accession>
<sequence>MLNAVSMRRTAQFGDEGDEHQEDGSKTRKQLSIATRVTNYLTRAGYLWPILFLAIVIFAIYSLFIRSGNLVCVSSISSFDRLSRTRFFGLDGLESDFGSLGVPWYRNMAKPLNGHRRICFKVWKRLYQSTRHDPSRTTCTEWVLITASGSGLSHDG</sequence>
<reference evidence="3" key="1">
    <citation type="submission" date="2023-04" db="EMBL/GenBank/DDBJ databases">
        <authorList>
            <person name="Vijverberg K."/>
            <person name="Xiong W."/>
            <person name="Schranz E."/>
        </authorList>
    </citation>
    <scope>NUCLEOTIDE SEQUENCE</scope>
</reference>
<feature type="transmembrane region" description="Helical" evidence="2">
    <location>
        <begin position="46"/>
        <end position="65"/>
    </location>
</feature>
<evidence type="ECO:0000313" key="3">
    <source>
        <dbReference type="EMBL" id="CAI9281184.1"/>
    </source>
</evidence>
<dbReference type="EMBL" id="OX465080">
    <property type="protein sequence ID" value="CAI9281184.1"/>
    <property type="molecule type" value="Genomic_DNA"/>
</dbReference>
<protein>
    <submittedName>
        <fullName evidence="3">Uncharacterized protein</fullName>
    </submittedName>
</protein>
<organism evidence="3 4">
    <name type="scientific">Lactuca saligna</name>
    <name type="common">Willowleaf lettuce</name>
    <dbReference type="NCBI Taxonomy" id="75948"/>
    <lineage>
        <taxon>Eukaryota</taxon>
        <taxon>Viridiplantae</taxon>
        <taxon>Streptophyta</taxon>
        <taxon>Embryophyta</taxon>
        <taxon>Tracheophyta</taxon>
        <taxon>Spermatophyta</taxon>
        <taxon>Magnoliopsida</taxon>
        <taxon>eudicotyledons</taxon>
        <taxon>Gunneridae</taxon>
        <taxon>Pentapetalae</taxon>
        <taxon>asterids</taxon>
        <taxon>campanulids</taxon>
        <taxon>Asterales</taxon>
        <taxon>Asteraceae</taxon>
        <taxon>Cichorioideae</taxon>
        <taxon>Cichorieae</taxon>
        <taxon>Lactucinae</taxon>
        <taxon>Lactuca</taxon>
    </lineage>
</organism>
<keyword evidence="2" id="KW-0812">Transmembrane</keyword>
<feature type="region of interest" description="Disordered" evidence="1">
    <location>
        <begin position="1"/>
        <end position="28"/>
    </location>
</feature>
<keyword evidence="4" id="KW-1185">Reference proteome</keyword>
<keyword evidence="2" id="KW-0472">Membrane</keyword>
<proteinExistence type="predicted"/>
<evidence type="ECO:0000313" key="4">
    <source>
        <dbReference type="Proteomes" id="UP001177003"/>
    </source>
</evidence>
<keyword evidence="2" id="KW-1133">Transmembrane helix</keyword>
<dbReference type="AlphaFoldDB" id="A0AA36E2R2"/>
<evidence type="ECO:0000256" key="2">
    <source>
        <dbReference type="SAM" id="Phobius"/>
    </source>
</evidence>
<evidence type="ECO:0000256" key="1">
    <source>
        <dbReference type="SAM" id="MobiDB-lite"/>
    </source>
</evidence>